<dbReference type="InterPro" id="IPR027417">
    <property type="entry name" value="P-loop_NTPase"/>
</dbReference>
<keyword evidence="1" id="KW-0808">Transferase</keyword>
<dbReference type="Pfam" id="PF00406">
    <property type="entry name" value="ADK"/>
    <property type="match status" value="1"/>
</dbReference>
<accession>A0A381QIQ5</accession>
<dbReference type="NCBIfam" id="NF001381">
    <property type="entry name" value="PRK00279.1-3"/>
    <property type="match status" value="1"/>
</dbReference>
<dbReference type="Gene3D" id="3.40.50.300">
    <property type="entry name" value="P-loop containing nucleotide triphosphate hydrolases"/>
    <property type="match status" value="1"/>
</dbReference>
<dbReference type="NCBIfam" id="NF011100">
    <property type="entry name" value="PRK14527.1"/>
    <property type="match status" value="1"/>
</dbReference>
<dbReference type="AlphaFoldDB" id="A0A381QIQ5"/>
<evidence type="ECO:0008006" key="5">
    <source>
        <dbReference type="Google" id="ProtNLM"/>
    </source>
</evidence>
<evidence type="ECO:0000313" key="4">
    <source>
        <dbReference type="EMBL" id="SUZ77977.1"/>
    </source>
</evidence>
<dbReference type="PANTHER" id="PTHR23359">
    <property type="entry name" value="NUCLEOTIDE KINASE"/>
    <property type="match status" value="1"/>
</dbReference>
<dbReference type="InterPro" id="IPR033690">
    <property type="entry name" value="Adenylat_kinase_CS"/>
</dbReference>
<dbReference type="NCBIfam" id="TIGR01351">
    <property type="entry name" value="adk"/>
    <property type="match status" value="1"/>
</dbReference>
<sequence>MRIILLGAPGSGKGTQAEKLTFDFGLLQISTGNLLRQAITDGTKIGKKAKAIMAAGDLVSDEIVLDLIKISLSSDSNQNSFVLDGYPRNLSQAKSLEELLTDLDLPLDYTVLIEVDSDTLIKRLSGRRICSKTGKTINIYFSKQSEIDQCIEAGGELIQRTDDNLESITNRINVYKEQTEPLIDHYKLNGLLKVVDGNGEIEIVYKRLIQAIGMQI</sequence>
<dbReference type="PRINTS" id="PR00094">
    <property type="entry name" value="ADENYLTKNASE"/>
</dbReference>
<dbReference type="InterPro" id="IPR006259">
    <property type="entry name" value="Adenyl_kin_sub"/>
</dbReference>
<reference evidence="4" key="1">
    <citation type="submission" date="2018-05" db="EMBL/GenBank/DDBJ databases">
        <authorList>
            <person name="Lanie J.A."/>
            <person name="Ng W.-L."/>
            <person name="Kazmierczak K.M."/>
            <person name="Andrzejewski T.M."/>
            <person name="Davidsen T.M."/>
            <person name="Wayne K.J."/>
            <person name="Tettelin H."/>
            <person name="Glass J.I."/>
            <person name="Rusch D."/>
            <person name="Podicherti R."/>
            <person name="Tsui H.-C.T."/>
            <person name="Winkler M.E."/>
        </authorList>
    </citation>
    <scope>NUCLEOTIDE SEQUENCE</scope>
</reference>
<evidence type="ECO:0000256" key="2">
    <source>
        <dbReference type="ARBA" id="ARBA00022741"/>
    </source>
</evidence>
<dbReference type="InterPro" id="IPR000850">
    <property type="entry name" value="Adenylat/UMP-CMP_kin"/>
</dbReference>
<evidence type="ECO:0000256" key="3">
    <source>
        <dbReference type="ARBA" id="ARBA00022777"/>
    </source>
</evidence>
<dbReference type="PROSITE" id="PS00113">
    <property type="entry name" value="ADENYLATE_KINASE"/>
    <property type="match status" value="1"/>
</dbReference>
<name>A0A381QIQ5_9ZZZZ</name>
<gene>
    <name evidence="4" type="ORF">METZ01_LOCUS30831</name>
</gene>
<dbReference type="SUPFAM" id="SSF52540">
    <property type="entry name" value="P-loop containing nucleoside triphosphate hydrolases"/>
    <property type="match status" value="1"/>
</dbReference>
<dbReference type="GO" id="GO:0004017">
    <property type="term" value="F:AMP kinase activity"/>
    <property type="evidence" value="ECO:0007669"/>
    <property type="project" value="InterPro"/>
</dbReference>
<dbReference type="FunFam" id="3.40.50.300:FF:000106">
    <property type="entry name" value="Adenylate kinase mitochondrial"/>
    <property type="match status" value="1"/>
</dbReference>
<keyword evidence="2" id="KW-0547">Nucleotide-binding</keyword>
<proteinExistence type="inferred from homology"/>
<organism evidence="4">
    <name type="scientific">marine metagenome</name>
    <dbReference type="NCBI Taxonomy" id="408172"/>
    <lineage>
        <taxon>unclassified sequences</taxon>
        <taxon>metagenomes</taxon>
        <taxon>ecological metagenomes</taxon>
    </lineage>
</organism>
<dbReference type="HAMAP" id="MF_00235">
    <property type="entry name" value="Adenylate_kinase_Adk"/>
    <property type="match status" value="1"/>
</dbReference>
<dbReference type="CDD" id="cd01428">
    <property type="entry name" value="ADK"/>
    <property type="match status" value="1"/>
</dbReference>
<dbReference type="GO" id="GO:0005524">
    <property type="term" value="F:ATP binding"/>
    <property type="evidence" value="ECO:0007669"/>
    <property type="project" value="InterPro"/>
</dbReference>
<dbReference type="EMBL" id="UINC01001337">
    <property type="protein sequence ID" value="SUZ77977.1"/>
    <property type="molecule type" value="Genomic_DNA"/>
</dbReference>
<protein>
    <recommendedName>
        <fullName evidence="5">Adenylate kinase active site lid domain-containing protein</fullName>
    </recommendedName>
</protein>
<keyword evidence="3" id="KW-0418">Kinase</keyword>
<evidence type="ECO:0000256" key="1">
    <source>
        <dbReference type="ARBA" id="ARBA00022679"/>
    </source>
</evidence>